<reference evidence="1 2" key="1">
    <citation type="journal article" date="2019" name="Commun. Biol.">
        <title>The bagworm genome reveals a unique fibroin gene that provides high tensile strength.</title>
        <authorList>
            <person name="Kono N."/>
            <person name="Nakamura H."/>
            <person name="Ohtoshi R."/>
            <person name="Tomita M."/>
            <person name="Numata K."/>
            <person name="Arakawa K."/>
        </authorList>
    </citation>
    <scope>NUCLEOTIDE SEQUENCE [LARGE SCALE GENOMIC DNA]</scope>
</reference>
<dbReference type="Proteomes" id="UP000299102">
    <property type="component" value="Unassembled WGS sequence"/>
</dbReference>
<accession>A0A4C1XDQ7</accession>
<evidence type="ECO:0000313" key="1">
    <source>
        <dbReference type="EMBL" id="GBP61112.1"/>
    </source>
</evidence>
<proteinExistence type="predicted"/>
<comment type="caution">
    <text evidence="1">The sequence shown here is derived from an EMBL/GenBank/DDBJ whole genome shotgun (WGS) entry which is preliminary data.</text>
</comment>
<organism evidence="1 2">
    <name type="scientific">Eumeta variegata</name>
    <name type="common">Bagworm moth</name>
    <name type="synonym">Eumeta japonica</name>
    <dbReference type="NCBI Taxonomy" id="151549"/>
    <lineage>
        <taxon>Eukaryota</taxon>
        <taxon>Metazoa</taxon>
        <taxon>Ecdysozoa</taxon>
        <taxon>Arthropoda</taxon>
        <taxon>Hexapoda</taxon>
        <taxon>Insecta</taxon>
        <taxon>Pterygota</taxon>
        <taxon>Neoptera</taxon>
        <taxon>Endopterygota</taxon>
        <taxon>Lepidoptera</taxon>
        <taxon>Glossata</taxon>
        <taxon>Ditrysia</taxon>
        <taxon>Tineoidea</taxon>
        <taxon>Psychidae</taxon>
        <taxon>Oiketicinae</taxon>
        <taxon>Eumeta</taxon>
    </lineage>
</organism>
<keyword evidence="2" id="KW-1185">Reference proteome</keyword>
<name>A0A4C1XDQ7_EUMVA</name>
<sequence>MGTAITGHGDFGRCQTMQEHRCCARVWHLHPNTYFNTWANGNKWFALSYIENKIGMSEKRTSSETEQGERRASPHHICMQINTNGSERSAPQEQCY</sequence>
<evidence type="ECO:0000313" key="2">
    <source>
        <dbReference type="Proteomes" id="UP000299102"/>
    </source>
</evidence>
<dbReference type="AlphaFoldDB" id="A0A4C1XDQ7"/>
<dbReference type="EMBL" id="BGZK01000804">
    <property type="protein sequence ID" value="GBP61112.1"/>
    <property type="molecule type" value="Genomic_DNA"/>
</dbReference>
<protein>
    <submittedName>
        <fullName evidence="1">Uncharacterized protein</fullName>
    </submittedName>
</protein>
<gene>
    <name evidence="1" type="ORF">EVAR_89778_1</name>
</gene>